<protein>
    <submittedName>
        <fullName evidence="1">Uncharacterized protein</fullName>
    </submittedName>
</protein>
<dbReference type="EMBL" id="JASBWR010000056">
    <property type="protein sequence ID" value="KAJ9101603.1"/>
    <property type="molecule type" value="Genomic_DNA"/>
</dbReference>
<name>A0ACC2VQB5_9TREE</name>
<evidence type="ECO:0000313" key="1">
    <source>
        <dbReference type="EMBL" id="KAJ9101603.1"/>
    </source>
</evidence>
<sequence length="379" mass="41189">MTTTTPNGDTLATALMSGCVSTAVASTLTYPLDCIKTQQQLNNEVTMKKFNVPGNFPSSIAQVYKGCSALVLGSVVKSCARLVSYNWLTKFMATDSVDGHGNHHRKTTAPRIVIAGAMSGTLESLWIIPFENIKIAMIQNMLLTNEISRTAKSGMNVTGGHPHRQKFVYGKSYLSPHAYYTCDIVAQVKGGTQSRFTSPRHPTPKDILKTSFNNHPSLTFFGTVKEIYQLKGLTGFTAGSFITIVRQVAVSTVWLSSYNATRQLIDPHSNSASQGWFGHNHTFVQLLGLHLLSSAAVITVTQPIDVIKSHVQLKNGKALSKDSLSTAYRLFMEQGPRAMFRGALPRGLKVVVSGGLTGSIYEYVNKIVHIAGSQTVFGN</sequence>
<reference evidence="1" key="1">
    <citation type="submission" date="2023-04" db="EMBL/GenBank/DDBJ databases">
        <title>Draft Genome sequencing of Naganishia species isolated from polar environments using Oxford Nanopore Technology.</title>
        <authorList>
            <person name="Leo P."/>
            <person name="Venkateswaran K."/>
        </authorList>
    </citation>
    <scope>NUCLEOTIDE SEQUENCE</scope>
    <source>
        <strain evidence="1">MNA-CCFEE 5261</strain>
    </source>
</reference>
<keyword evidence="2" id="KW-1185">Reference proteome</keyword>
<gene>
    <name evidence="1" type="ORF">QFC19_005100</name>
</gene>
<proteinExistence type="predicted"/>
<comment type="caution">
    <text evidence="1">The sequence shown here is derived from an EMBL/GenBank/DDBJ whole genome shotgun (WGS) entry which is preliminary data.</text>
</comment>
<accession>A0ACC2VQB5</accession>
<organism evidence="1 2">
    <name type="scientific">Naganishia cerealis</name>
    <dbReference type="NCBI Taxonomy" id="610337"/>
    <lineage>
        <taxon>Eukaryota</taxon>
        <taxon>Fungi</taxon>
        <taxon>Dikarya</taxon>
        <taxon>Basidiomycota</taxon>
        <taxon>Agaricomycotina</taxon>
        <taxon>Tremellomycetes</taxon>
        <taxon>Filobasidiales</taxon>
        <taxon>Filobasidiaceae</taxon>
        <taxon>Naganishia</taxon>
    </lineage>
</organism>
<evidence type="ECO:0000313" key="2">
    <source>
        <dbReference type="Proteomes" id="UP001241377"/>
    </source>
</evidence>
<dbReference type="Proteomes" id="UP001241377">
    <property type="component" value="Unassembled WGS sequence"/>
</dbReference>